<dbReference type="AlphaFoldDB" id="A0A1G6UQ62"/>
<dbReference type="RefSeq" id="WP_090769506.1">
    <property type="nucleotide sequence ID" value="NZ_FMZH01000005.1"/>
</dbReference>
<reference evidence="2" key="1">
    <citation type="submission" date="2016-10" db="EMBL/GenBank/DDBJ databases">
        <authorList>
            <person name="Varghese N."/>
            <person name="Submissions S."/>
        </authorList>
    </citation>
    <scope>NUCLEOTIDE SEQUENCE [LARGE SCALE GENOMIC DNA]</scope>
    <source>
        <strain evidence="2">DSM 18609</strain>
    </source>
</reference>
<accession>A0A1G6UQ62</accession>
<sequence length="258" mass="29887">MGVKPIYELFIDARGCYFELLVNDIPFYFHYKVGATSFRLPVNNFIPKSGQQNISLKMLSVNEGQEFPVGAEVILKIEEFEKNTPKERKAVMDYKTPDLKTHTTGVFTDKKIFNADVPYTLSYVDSVDLERIDRAVLRETLEKEYIKYTEAFKNNDLSAYQKLTSERQENIFTSLYVDSERRKKQEASYLSGVTHNLVKLHPLKTYQLVFYNNNKFVGLQMPNEAPGIYIDNEKEEDAFIEYILFHKKTAGSPISIVL</sequence>
<dbReference type="Proteomes" id="UP000199455">
    <property type="component" value="Unassembled WGS sequence"/>
</dbReference>
<organism evidence="1 2">
    <name type="scientific">Pedobacter soli</name>
    <dbReference type="NCBI Taxonomy" id="390242"/>
    <lineage>
        <taxon>Bacteria</taxon>
        <taxon>Pseudomonadati</taxon>
        <taxon>Bacteroidota</taxon>
        <taxon>Sphingobacteriia</taxon>
        <taxon>Sphingobacteriales</taxon>
        <taxon>Sphingobacteriaceae</taxon>
        <taxon>Pedobacter</taxon>
    </lineage>
</organism>
<proteinExistence type="predicted"/>
<gene>
    <name evidence="1" type="ORF">SAMN04488024_105419</name>
</gene>
<dbReference type="STRING" id="390242.SAMN04488024_105419"/>
<evidence type="ECO:0000313" key="1">
    <source>
        <dbReference type="EMBL" id="SDD43570.1"/>
    </source>
</evidence>
<keyword evidence="2" id="KW-1185">Reference proteome</keyword>
<protein>
    <submittedName>
        <fullName evidence="1">Uncharacterized protein</fullName>
    </submittedName>
</protein>
<name>A0A1G6UQ62_9SPHI</name>
<evidence type="ECO:0000313" key="2">
    <source>
        <dbReference type="Proteomes" id="UP000199455"/>
    </source>
</evidence>
<dbReference type="EMBL" id="FMZH01000005">
    <property type="protein sequence ID" value="SDD43570.1"/>
    <property type="molecule type" value="Genomic_DNA"/>
</dbReference>